<proteinExistence type="predicted"/>
<evidence type="ECO:0000313" key="2">
    <source>
        <dbReference type="EMBL" id="AQK54752.1"/>
    </source>
</evidence>
<dbReference type="AlphaFoldDB" id="A0A1D6Q8M4"/>
<accession>A0A1D6Q8M4</accession>
<gene>
    <name evidence="2" type="ORF">ZEAMMB73_Zm00001d051642</name>
</gene>
<name>A0A1D6Q8M4_MAIZE</name>
<evidence type="ECO:0000256" key="1">
    <source>
        <dbReference type="SAM" id="MobiDB-lite"/>
    </source>
</evidence>
<feature type="compositionally biased region" description="Polar residues" evidence="1">
    <location>
        <begin position="77"/>
        <end position="98"/>
    </location>
</feature>
<dbReference type="PaxDb" id="4577-AC195796.3_FGP001"/>
<sequence length="143" mass="14825">MEPGEVSGITRDNGVSQRRTWARGSGAGAPLYHPQRRAYGLLRGNAASRGGDTPPSPSTYAALHGACVGHGLHRGPGTSSPSADVSQRTSGRVTSSASDPHLLRSSEAVFGQFGCANDNSVGILIRAIGHQLSDLQLIYSVFG</sequence>
<feature type="region of interest" description="Disordered" evidence="1">
    <location>
        <begin position="1"/>
        <end position="100"/>
    </location>
</feature>
<dbReference type="EMBL" id="CM000780">
    <property type="protein sequence ID" value="AQK54752.1"/>
    <property type="molecule type" value="Genomic_DNA"/>
</dbReference>
<organism evidence="2">
    <name type="scientific">Zea mays</name>
    <name type="common">Maize</name>
    <dbReference type="NCBI Taxonomy" id="4577"/>
    <lineage>
        <taxon>Eukaryota</taxon>
        <taxon>Viridiplantae</taxon>
        <taxon>Streptophyta</taxon>
        <taxon>Embryophyta</taxon>
        <taxon>Tracheophyta</taxon>
        <taxon>Spermatophyta</taxon>
        <taxon>Magnoliopsida</taxon>
        <taxon>Liliopsida</taxon>
        <taxon>Poales</taxon>
        <taxon>Poaceae</taxon>
        <taxon>PACMAD clade</taxon>
        <taxon>Panicoideae</taxon>
        <taxon>Andropogonodae</taxon>
        <taxon>Andropogoneae</taxon>
        <taxon>Tripsacinae</taxon>
        <taxon>Zea</taxon>
    </lineage>
</organism>
<reference evidence="2" key="1">
    <citation type="submission" date="2015-12" db="EMBL/GenBank/DDBJ databases">
        <title>Update maize B73 reference genome by single molecule sequencing technologies.</title>
        <authorList>
            <consortium name="Maize Genome Sequencing Project"/>
            <person name="Ware D."/>
        </authorList>
    </citation>
    <scope>NUCLEOTIDE SEQUENCE</scope>
    <source>
        <tissue evidence="2">Seedling</tissue>
    </source>
</reference>
<dbReference type="InParanoid" id="A0A1D6Q8M4"/>
<protein>
    <submittedName>
        <fullName evidence="2">Uncharacterized protein</fullName>
    </submittedName>
</protein>